<accession>A0ABT7FI20</accession>
<dbReference type="InterPro" id="IPR038717">
    <property type="entry name" value="Tc1-like_DDE_dom"/>
</dbReference>
<evidence type="ECO:0000313" key="3">
    <source>
        <dbReference type="Proteomes" id="UP001227126"/>
    </source>
</evidence>
<reference evidence="2 3" key="1">
    <citation type="submission" date="2023-05" db="EMBL/GenBank/DDBJ databases">
        <title>Sedimentitalea sp. nov. JM2-8.</title>
        <authorList>
            <person name="Huang J."/>
        </authorList>
    </citation>
    <scope>NUCLEOTIDE SEQUENCE [LARGE SCALE GENOMIC DNA]</scope>
    <source>
        <strain evidence="2 3">JM2-8</strain>
    </source>
</reference>
<evidence type="ECO:0000313" key="2">
    <source>
        <dbReference type="EMBL" id="MDK3074583.1"/>
    </source>
</evidence>
<gene>
    <name evidence="2" type="ORF">QO034_15935</name>
</gene>
<dbReference type="EMBL" id="JASNJE010000021">
    <property type="protein sequence ID" value="MDK3074583.1"/>
    <property type="molecule type" value="Genomic_DNA"/>
</dbReference>
<dbReference type="PANTHER" id="PTHR46564:SF1">
    <property type="entry name" value="TRANSPOSASE"/>
    <property type="match status" value="1"/>
</dbReference>
<feature type="domain" description="Tc1-like transposase DDE" evidence="1">
    <location>
        <begin position="46"/>
        <end position="158"/>
    </location>
</feature>
<dbReference type="Proteomes" id="UP001227126">
    <property type="component" value="Unassembled WGS sequence"/>
</dbReference>
<comment type="caution">
    <text evidence="2">The sequence shown here is derived from an EMBL/GenBank/DDBJ whole genome shotgun (WGS) entry which is preliminary data.</text>
</comment>
<dbReference type="InterPro" id="IPR036397">
    <property type="entry name" value="RNaseH_sf"/>
</dbReference>
<dbReference type="Gene3D" id="3.30.420.10">
    <property type="entry name" value="Ribonuclease H-like superfamily/Ribonuclease H"/>
    <property type="match status" value="1"/>
</dbReference>
<keyword evidence="3" id="KW-1185">Reference proteome</keyword>
<dbReference type="Pfam" id="PF13358">
    <property type="entry name" value="DDE_3"/>
    <property type="match status" value="1"/>
</dbReference>
<protein>
    <submittedName>
        <fullName evidence="2">Transposase</fullName>
    </submittedName>
</protein>
<dbReference type="PANTHER" id="PTHR46564">
    <property type="entry name" value="TRANSPOSASE"/>
    <property type="match status" value="1"/>
</dbReference>
<name>A0ABT7FI20_9RHOB</name>
<sequence>TSPNCSLNPLRKLLKRNIRGVTFGRRLPQYRGQICMPVHRARLVDHAPFGHWRTQTFIGAPRHDRLDAPWVIDGAMSAEIFALYIKTQLGPTLREGDVVILDNLSSHKAPVAAEALRSIGAWFLFLPPCSPDLNPIKLAFSKLKTLIRKAAARTYDQLWAAVGKVCDLFSDEECYNYFKAAGYEAN</sequence>
<feature type="non-terminal residue" evidence="2">
    <location>
        <position position="1"/>
    </location>
</feature>
<proteinExistence type="predicted"/>
<organism evidence="2 3">
    <name type="scientific">Sedimentitalea xiamensis</name>
    <dbReference type="NCBI Taxonomy" id="3050037"/>
    <lineage>
        <taxon>Bacteria</taxon>
        <taxon>Pseudomonadati</taxon>
        <taxon>Pseudomonadota</taxon>
        <taxon>Alphaproteobacteria</taxon>
        <taxon>Rhodobacterales</taxon>
        <taxon>Paracoccaceae</taxon>
        <taxon>Sedimentitalea</taxon>
    </lineage>
</organism>
<evidence type="ECO:0000259" key="1">
    <source>
        <dbReference type="Pfam" id="PF13358"/>
    </source>
</evidence>
<dbReference type="RefSeq" id="WP_284486510.1">
    <property type="nucleotide sequence ID" value="NZ_JASNJE010000021.1"/>
</dbReference>